<dbReference type="NCBIfam" id="NF001099">
    <property type="entry name" value="PRK00132.1"/>
    <property type="match status" value="1"/>
</dbReference>
<evidence type="ECO:0000256" key="6">
    <source>
        <dbReference type="SAM" id="MobiDB-lite"/>
    </source>
</evidence>
<dbReference type="GO" id="GO:0003735">
    <property type="term" value="F:structural constituent of ribosome"/>
    <property type="evidence" value="ECO:0007669"/>
    <property type="project" value="InterPro"/>
</dbReference>
<evidence type="ECO:0000313" key="7">
    <source>
        <dbReference type="EMBL" id="KKP66542.1"/>
    </source>
</evidence>
<sequence>MAEKKTTTKEKGKEYFRAIGRRKTAVAVVRLYKATKTTYKVNGKDFTEYFGTPELKKIVTGAFETATPAEKFEVVVTTKGGGSHAQAEAVRHGISRALVLYDAELRSSLKKAKMLKRDPRTVERKKFGLKKARKSPQWSKR</sequence>
<dbReference type="PANTHER" id="PTHR21569">
    <property type="entry name" value="RIBOSOMAL PROTEIN S9"/>
    <property type="match status" value="1"/>
</dbReference>
<reference evidence="7 8" key="1">
    <citation type="journal article" date="2015" name="Nature">
        <title>rRNA introns, odd ribosomes, and small enigmatic genomes across a large radiation of phyla.</title>
        <authorList>
            <person name="Brown C.T."/>
            <person name="Hug L.A."/>
            <person name="Thomas B.C."/>
            <person name="Sharon I."/>
            <person name="Castelle C.J."/>
            <person name="Singh A."/>
            <person name="Wilkins M.J."/>
            <person name="Williams K.H."/>
            <person name="Banfield J.F."/>
        </authorList>
    </citation>
    <scope>NUCLEOTIDE SEQUENCE [LARGE SCALE GENOMIC DNA]</scope>
</reference>
<comment type="similarity">
    <text evidence="1 4">Belongs to the universal ribosomal protein uS9 family.</text>
</comment>
<dbReference type="SUPFAM" id="SSF54211">
    <property type="entry name" value="Ribosomal protein S5 domain 2-like"/>
    <property type="match status" value="1"/>
</dbReference>
<dbReference type="InterPro" id="IPR020568">
    <property type="entry name" value="Ribosomal_Su5_D2-typ_SF"/>
</dbReference>
<dbReference type="InterPro" id="IPR000754">
    <property type="entry name" value="Ribosomal_uS9"/>
</dbReference>
<evidence type="ECO:0000256" key="1">
    <source>
        <dbReference type="ARBA" id="ARBA00005251"/>
    </source>
</evidence>
<keyword evidence="3 4" id="KW-0687">Ribonucleoprotein</keyword>
<accession>A0A0G0EGZ9</accession>
<feature type="compositionally biased region" description="Basic and acidic residues" evidence="6">
    <location>
        <begin position="116"/>
        <end position="126"/>
    </location>
</feature>
<dbReference type="InterPro" id="IPR014721">
    <property type="entry name" value="Ribsml_uS5_D2-typ_fold_subgr"/>
</dbReference>
<dbReference type="GO" id="GO:0022627">
    <property type="term" value="C:cytosolic small ribosomal subunit"/>
    <property type="evidence" value="ECO:0007669"/>
    <property type="project" value="TreeGrafter"/>
</dbReference>
<dbReference type="PROSITE" id="PS00360">
    <property type="entry name" value="RIBOSOMAL_S9"/>
    <property type="match status" value="1"/>
</dbReference>
<dbReference type="EMBL" id="LBPY01000005">
    <property type="protein sequence ID" value="KKP66542.1"/>
    <property type="molecule type" value="Genomic_DNA"/>
</dbReference>
<dbReference type="GO" id="GO:0003723">
    <property type="term" value="F:RNA binding"/>
    <property type="evidence" value="ECO:0007669"/>
    <property type="project" value="TreeGrafter"/>
</dbReference>
<evidence type="ECO:0000313" key="8">
    <source>
        <dbReference type="Proteomes" id="UP000034952"/>
    </source>
</evidence>
<evidence type="ECO:0000256" key="3">
    <source>
        <dbReference type="ARBA" id="ARBA00023274"/>
    </source>
</evidence>
<feature type="compositionally biased region" description="Basic residues" evidence="6">
    <location>
        <begin position="127"/>
        <end position="141"/>
    </location>
</feature>
<evidence type="ECO:0000256" key="2">
    <source>
        <dbReference type="ARBA" id="ARBA00022980"/>
    </source>
</evidence>
<dbReference type="Proteomes" id="UP000034952">
    <property type="component" value="Unassembled WGS sequence"/>
</dbReference>
<dbReference type="Pfam" id="PF00380">
    <property type="entry name" value="Ribosomal_S9"/>
    <property type="match status" value="1"/>
</dbReference>
<dbReference type="GO" id="GO:0006412">
    <property type="term" value="P:translation"/>
    <property type="evidence" value="ECO:0007669"/>
    <property type="project" value="InterPro"/>
</dbReference>
<gene>
    <name evidence="7" type="ORF">UR64_C0005G0004</name>
</gene>
<feature type="region of interest" description="Disordered" evidence="6">
    <location>
        <begin position="116"/>
        <end position="141"/>
    </location>
</feature>
<evidence type="ECO:0000256" key="4">
    <source>
        <dbReference type="RuleBase" id="RU003815"/>
    </source>
</evidence>
<dbReference type="AlphaFoldDB" id="A0A0G0EGZ9"/>
<dbReference type="PANTHER" id="PTHR21569:SF1">
    <property type="entry name" value="SMALL RIBOSOMAL SUBUNIT PROTEIN US9M"/>
    <property type="match status" value="1"/>
</dbReference>
<evidence type="ECO:0000256" key="5">
    <source>
        <dbReference type="RuleBase" id="RU003816"/>
    </source>
</evidence>
<dbReference type="InterPro" id="IPR023035">
    <property type="entry name" value="Ribosomal_uS9_bac/plastid"/>
</dbReference>
<dbReference type="InterPro" id="IPR020574">
    <property type="entry name" value="Ribosomal_uS9_CS"/>
</dbReference>
<comment type="caution">
    <text evidence="7">The sequence shown here is derived from an EMBL/GenBank/DDBJ whole genome shotgun (WGS) entry which is preliminary data.</text>
</comment>
<name>A0A0G0EGZ9_9BACT</name>
<organism evidence="7 8">
    <name type="scientific">Candidatus Nomurabacteria bacterium GW2011_GWE1_35_16</name>
    <dbReference type="NCBI Taxonomy" id="1618761"/>
    <lineage>
        <taxon>Bacteria</taxon>
        <taxon>Candidatus Nomuraibacteriota</taxon>
    </lineage>
</organism>
<proteinExistence type="inferred from homology"/>
<keyword evidence="2 4" id="KW-0689">Ribosomal protein</keyword>
<protein>
    <recommendedName>
        <fullName evidence="5">30S ribosomal protein S9</fullName>
    </recommendedName>
</protein>
<dbReference type="FunFam" id="3.30.230.10:FF:000001">
    <property type="entry name" value="30S ribosomal protein S9"/>
    <property type="match status" value="1"/>
</dbReference>
<dbReference type="Gene3D" id="3.30.230.10">
    <property type="match status" value="1"/>
</dbReference>
<dbReference type="PATRIC" id="fig|1618761.3.peg.277"/>